<dbReference type="InParanoid" id="A0A1X7V4S8"/>
<dbReference type="GO" id="GO:0004519">
    <property type="term" value="F:endonuclease activity"/>
    <property type="evidence" value="ECO:0007669"/>
    <property type="project" value="UniProtKB-KW"/>
</dbReference>
<keyword evidence="4" id="KW-0378">Hydrolase</keyword>
<keyword evidence="6" id="KW-0229">DNA integration</keyword>
<dbReference type="GO" id="GO:0003964">
    <property type="term" value="F:RNA-directed DNA polymerase activity"/>
    <property type="evidence" value="ECO:0007669"/>
    <property type="project" value="UniProtKB-KW"/>
</dbReference>
<keyword evidence="3" id="KW-0255">Endonuclease</keyword>
<evidence type="ECO:0000256" key="6">
    <source>
        <dbReference type="ARBA" id="ARBA00022908"/>
    </source>
</evidence>
<evidence type="ECO:0000256" key="2">
    <source>
        <dbReference type="ARBA" id="ARBA00022723"/>
    </source>
</evidence>
<dbReference type="GO" id="GO:0003676">
    <property type="term" value="F:nucleic acid binding"/>
    <property type="evidence" value="ECO:0007669"/>
    <property type="project" value="InterPro"/>
</dbReference>
<keyword evidence="8" id="KW-0239">DNA-directed DNA polymerase</keyword>
<dbReference type="GO" id="GO:0046872">
    <property type="term" value="F:metal ion binding"/>
    <property type="evidence" value="ECO:0007669"/>
    <property type="project" value="UniProtKB-KW"/>
</dbReference>
<dbReference type="eggNOG" id="KOG0017">
    <property type="taxonomic scope" value="Eukaryota"/>
</dbReference>
<keyword evidence="1" id="KW-0540">Nuclease</keyword>
<sequence>MVRSMLSGAKLPQRFWAEALVTAVYLRNHSPTKAVMNKTPFEALTGEKPSVRH</sequence>
<keyword evidence="9" id="KW-0233">DNA recombination</keyword>
<dbReference type="GO" id="GO:0015074">
    <property type="term" value="P:DNA integration"/>
    <property type="evidence" value="ECO:0007669"/>
    <property type="project" value="UniProtKB-KW"/>
</dbReference>
<evidence type="ECO:0000256" key="5">
    <source>
        <dbReference type="ARBA" id="ARBA00022842"/>
    </source>
</evidence>
<proteinExistence type="predicted"/>
<keyword evidence="2" id="KW-0479">Metal-binding</keyword>
<dbReference type="SUPFAM" id="SSF53098">
    <property type="entry name" value="Ribonuclease H-like"/>
    <property type="match status" value="1"/>
</dbReference>
<keyword evidence="8" id="KW-0548">Nucleotidyltransferase</keyword>
<protein>
    <recommendedName>
        <fullName evidence="11">Reverse transcriptase Ty1/copia-type domain-containing protein</fullName>
    </recommendedName>
</protein>
<evidence type="ECO:0000256" key="8">
    <source>
        <dbReference type="ARBA" id="ARBA00022932"/>
    </source>
</evidence>
<dbReference type="STRING" id="400682.A0A1X7V4S8"/>
<dbReference type="PANTHER" id="PTHR42648">
    <property type="entry name" value="TRANSPOSASE, PUTATIVE-RELATED"/>
    <property type="match status" value="1"/>
</dbReference>
<evidence type="ECO:0008006" key="11">
    <source>
        <dbReference type="Google" id="ProtNLM"/>
    </source>
</evidence>
<evidence type="ECO:0000256" key="4">
    <source>
        <dbReference type="ARBA" id="ARBA00022801"/>
    </source>
</evidence>
<dbReference type="PANTHER" id="PTHR42648:SF11">
    <property type="entry name" value="TRANSPOSON TY4-P GAG-POL POLYPROTEIN"/>
    <property type="match status" value="1"/>
</dbReference>
<keyword evidence="5" id="KW-0460">Magnesium</keyword>
<dbReference type="GO" id="GO:0003887">
    <property type="term" value="F:DNA-directed DNA polymerase activity"/>
    <property type="evidence" value="ECO:0007669"/>
    <property type="project" value="UniProtKB-KW"/>
</dbReference>
<dbReference type="GO" id="GO:0016787">
    <property type="term" value="F:hydrolase activity"/>
    <property type="evidence" value="ECO:0007669"/>
    <property type="project" value="UniProtKB-KW"/>
</dbReference>
<keyword evidence="8" id="KW-0808">Transferase</keyword>
<dbReference type="GO" id="GO:0006310">
    <property type="term" value="P:DNA recombination"/>
    <property type="evidence" value="ECO:0007669"/>
    <property type="project" value="UniProtKB-KW"/>
</dbReference>
<dbReference type="AlphaFoldDB" id="A0A1X7V4S8"/>
<dbReference type="InterPro" id="IPR039537">
    <property type="entry name" value="Retrotran_Ty1/copia-like"/>
</dbReference>
<keyword evidence="7" id="KW-0695">RNA-directed DNA polymerase</keyword>
<accession>A0A1X7V4S8</accession>
<evidence type="ECO:0000256" key="7">
    <source>
        <dbReference type="ARBA" id="ARBA00022918"/>
    </source>
</evidence>
<evidence type="ECO:0000256" key="1">
    <source>
        <dbReference type="ARBA" id="ARBA00022722"/>
    </source>
</evidence>
<organism evidence="10">
    <name type="scientific">Amphimedon queenslandica</name>
    <name type="common">Sponge</name>
    <dbReference type="NCBI Taxonomy" id="400682"/>
    <lineage>
        <taxon>Eukaryota</taxon>
        <taxon>Metazoa</taxon>
        <taxon>Porifera</taxon>
        <taxon>Demospongiae</taxon>
        <taxon>Heteroscleromorpha</taxon>
        <taxon>Haplosclerida</taxon>
        <taxon>Niphatidae</taxon>
        <taxon>Amphimedon</taxon>
    </lineage>
</organism>
<dbReference type="Gene3D" id="3.30.420.10">
    <property type="entry name" value="Ribonuclease H-like superfamily/Ribonuclease H"/>
    <property type="match status" value="1"/>
</dbReference>
<name>A0A1X7V4S8_AMPQE</name>
<evidence type="ECO:0000313" key="10">
    <source>
        <dbReference type="EnsemblMetazoa" id="Aqu2.1.34976_001"/>
    </source>
</evidence>
<dbReference type="InterPro" id="IPR012337">
    <property type="entry name" value="RNaseH-like_sf"/>
</dbReference>
<dbReference type="EnsemblMetazoa" id="Aqu2.1.34976_001">
    <property type="protein sequence ID" value="Aqu2.1.34976_001"/>
    <property type="gene ID" value="Aqu2.1.34976"/>
</dbReference>
<evidence type="ECO:0000256" key="3">
    <source>
        <dbReference type="ARBA" id="ARBA00022759"/>
    </source>
</evidence>
<reference evidence="10" key="1">
    <citation type="submission" date="2017-05" db="UniProtKB">
        <authorList>
            <consortium name="EnsemblMetazoa"/>
        </authorList>
    </citation>
    <scope>IDENTIFICATION</scope>
</reference>
<dbReference type="InterPro" id="IPR036397">
    <property type="entry name" value="RNaseH_sf"/>
</dbReference>
<evidence type="ECO:0000256" key="9">
    <source>
        <dbReference type="ARBA" id="ARBA00023172"/>
    </source>
</evidence>
<dbReference type="OMA" id="KRYWAEA"/>